<dbReference type="Pfam" id="PF01676">
    <property type="entry name" value="Metalloenzyme"/>
    <property type="match status" value="1"/>
</dbReference>
<proteinExistence type="predicted"/>
<dbReference type="AlphaFoldDB" id="A0A521ARD9"/>
<sequence length="355" mass="40439">MDKTDVLVVWMLFCCLFGGWVQDACAQDNSSAEKVVLITLDGFRWQELFTGADSLLIGHEDYVSDATSLKEKFWRNHPEERRAALLPFIWNTVAGIGTIHGNRIYGSKVNLTNSMLFSYPGYNEILTGEADDEHIDSNDKINNPNVTILEELNQGDVYRGKVAAFGSWDVFPYIINEQRSGVPVNAGFEKAKGANLTEIEQFLNRVQPHTPSPWSSVRLDMFTHNYALEYMKARHPDIIYIAYGETDDFAHQGNYQAYLNSAHSTDAFLKELWEYTRRDPYYRGKTTFIITTDHGRGTQPLDTWRSHGSNIEGAGEVWLMMYGHRAVKKGEVKENEQLYSTDVVKKIEGIVGEQR</sequence>
<accession>A0A521ARD9</accession>
<gene>
    <name evidence="2" type="ORF">SAMN06265218_101302</name>
</gene>
<dbReference type="EMBL" id="FXTH01000001">
    <property type="protein sequence ID" value="SMO37346.1"/>
    <property type="molecule type" value="Genomic_DNA"/>
</dbReference>
<protein>
    <submittedName>
        <fullName evidence="2">Metalloenzyme superfamily protein</fullName>
    </submittedName>
</protein>
<evidence type="ECO:0000313" key="2">
    <source>
        <dbReference type="EMBL" id="SMO37346.1"/>
    </source>
</evidence>
<dbReference type="Proteomes" id="UP000317593">
    <property type="component" value="Unassembled WGS sequence"/>
</dbReference>
<dbReference type="InterPro" id="IPR017850">
    <property type="entry name" value="Alkaline_phosphatase_core_sf"/>
</dbReference>
<dbReference type="GO" id="GO:0046872">
    <property type="term" value="F:metal ion binding"/>
    <property type="evidence" value="ECO:0007669"/>
    <property type="project" value="InterPro"/>
</dbReference>
<dbReference type="RefSeq" id="WP_221929870.1">
    <property type="nucleotide sequence ID" value="NZ_FXTH01000001.1"/>
</dbReference>
<name>A0A521ARD9_9BACT</name>
<dbReference type="InterPro" id="IPR006124">
    <property type="entry name" value="Metalloenzyme"/>
</dbReference>
<reference evidence="2 3" key="1">
    <citation type="submission" date="2017-05" db="EMBL/GenBank/DDBJ databases">
        <authorList>
            <person name="Varghese N."/>
            <person name="Submissions S."/>
        </authorList>
    </citation>
    <scope>NUCLEOTIDE SEQUENCE [LARGE SCALE GENOMIC DNA]</scope>
    <source>
        <strain evidence="2 3">DSM 21194</strain>
    </source>
</reference>
<organism evidence="2 3">
    <name type="scientific">Fodinibius sediminis</name>
    <dbReference type="NCBI Taxonomy" id="1214077"/>
    <lineage>
        <taxon>Bacteria</taxon>
        <taxon>Pseudomonadati</taxon>
        <taxon>Balneolota</taxon>
        <taxon>Balneolia</taxon>
        <taxon>Balneolales</taxon>
        <taxon>Balneolaceae</taxon>
        <taxon>Fodinibius</taxon>
    </lineage>
</organism>
<dbReference type="GO" id="GO:0003824">
    <property type="term" value="F:catalytic activity"/>
    <property type="evidence" value="ECO:0007669"/>
    <property type="project" value="InterPro"/>
</dbReference>
<dbReference type="Gene3D" id="3.40.720.10">
    <property type="entry name" value="Alkaline Phosphatase, subunit A"/>
    <property type="match status" value="1"/>
</dbReference>
<evidence type="ECO:0000313" key="3">
    <source>
        <dbReference type="Proteomes" id="UP000317593"/>
    </source>
</evidence>
<evidence type="ECO:0000259" key="1">
    <source>
        <dbReference type="Pfam" id="PF01676"/>
    </source>
</evidence>
<dbReference type="SUPFAM" id="SSF53649">
    <property type="entry name" value="Alkaline phosphatase-like"/>
    <property type="match status" value="1"/>
</dbReference>
<feature type="domain" description="Metalloenzyme" evidence="1">
    <location>
        <begin position="225"/>
        <end position="301"/>
    </location>
</feature>
<keyword evidence="3" id="KW-1185">Reference proteome</keyword>